<dbReference type="Pfam" id="PF07167">
    <property type="entry name" value="PhaC_N"/>
    <property type="match status" value="1"/>
</dbReference>
<comment type="caution">
    <text evidence="5">The sequence shown here is derived from an EMBL/GenBank/DDBJ whole genome shotgun (WGS) entry which is preliminary data.</text>
</comment>
<dbReference type="EMBL" id="PUIO01000103">
    <property type="protein sequence ID" value="PQP13054.1"/>
    <property type="molecule type" value="Genomic_DNA"/>
</dbReference>
<dbReference type="AlphaFoldDB" id="A0A2S8IE51"/>
<name>A0A2S8IE51_RHOOP</name>
<keyword evidence="2" id="KW-0012">Acyltransferase</keyword>
<evidence type="ECO:0000313" key="5">
    <source>
        <dbReference type="EMBL" id="PQP13054.1"/>
    </source>
</evidence>
<evidence type="ECO:0000313" key="6">
    <source>
        <dbReference type="Proteomes" id="UP000239290"/>
    </source>
</evidence>
<reference evidence="6" key="1">
    <citation type="submission" date="2018-02" db="EMBL/GenBank/DDBJ databases">
        <title>Draft genome sequencing of Rhodococcus opacus KU647198.</title>
        <authorList>
            <person name="Zheng B.-X."/>
        </authorList>
    </citation>
    <scope>NUCLEOTIDE SEQUENCE [LARGE SCALE GENOMIC DNA]</scope>
    <source>
        <strain evidence="6">04-OD7</strain>
    </source>
</reference>
<dbReference type="InterPro" id="IPR000073">
    <property type="entry name" value="AB_hydrolase_1"/>
</dbReference>
<evidence type="ECO:0000256" key="2">
    <source>
        <dbReference type="ARBA" id="ARBA00023315"/>
    </source>
</evidence>
<dbReference type="InterPro" id="IPR051321">
    <property type="entry name" value="PHA/PHB_synthase"/>
</dbReference>
<dbReference type="GO" id="GO:0016746">
    <property type="term" value="F:acyltransferase activity"/>
    <property type="evidence" value="ECO:0007669"/>
    <property type="project" value="UniProtKB-KW"/>
</dbReference>
<evidence type="ECO:0000259" key="3">
    <source>
        <dbReference type="Pfam" id="PF00561"/>
    </source>
</evidence>
<dbReference type="Pfam" id="PF00561">
    <property type="entry name" value="Abhydrolase_1"/>
    <property type="match status" value="1"/>
</dbReference>
<dbReference type="PANTHER" id="PTHR36837:SF5">
    <property type="entry name" value="POLY-3-HYDROXYBUTYRATE SYNTHASE"/>
    <property type="match status" value="1"/>
</dbReference>
<sequence>MSSRGGIRPLSILKAVPSWTPSLDLGALKNANTDADPAAFLRSLGAAGIGALKHPSGTAAAHSRLLLGSGTALRTAAGRAIGRNNPGPIAPKAGDKRFSDNAYQENAAYFYLAQQYLLLEHLVNELIDTAELNDDTAVKARFAARFILDALSPTNTLPGNPAAIRKAFDTGGLSLMRGLRNFLHDLRHNGGWPSQVDRSQFAVGVDLGATPGSVVYRSDLIELIQYTPQTPEVHATPLLFCPPWINKFYIMDLAPGKSLIEWAVQHGHTCFAISYRNPDASMSGLGFRDYLFDGPLDAVRVVREITGSETVNTVSICLGGTLTALGLAYNAAHDDPSIGSATFINTHTDFTEPGILGAFTDENSIAALEKQMARKGYLDSAQMARTFSTLRANDLIFQYVINNWLLGNKPPAFDLLAWNADSTRMPARMHGEYLRSCYLRNEFSRGEFEINGELLDPSRVDIDSYIVAAVDDHVVPWTSSYKTTGLLGGDSRFVLSTSGHIAGIVNPPSPKAKHWVNETVTADPHEWKAAAELRDGTWWLDWSKWLADRAGAKRPAPPALGNAAYPPLDDAPGVYVKEEA</sequence>
<keyword evidence="1" id="KW-0808">Transferase</keyword>
<dbReference type="InterPro" id="IPR010941">
    <property type="entry name" value="PhaC_N"/>
</dbReference>
<dbReference type="SUPFAM" id="SSF53474">
    <property type="entry name" value="alpha/beta-Hydrolases"/>
    <property type="match status" value="1"/>
</dbReference>
<dbReference type="InterPro" id="IPR029058">
    <property type="entry name" value="AB_hydrolase_fold"/>
</dbReference>
<organism evidence="5 6">
    <name type="scientific">Rhodococcus opacus</name>
    <name type="common">Nocardia opaca</name>
    <dbReference type="NCBI Taxonomy" id="37919"/>
    <lineage>
        <taxon>Bacteria</taxon>
        <taxon>Bacillati</taxon>
        <taxon>Actinomycetota</taxon>
        <taxon>Actinomycetes</taxon>
        <taxon>Mycobacteriales</taxon>
        <taxon>Nocardiaceae</taxon>
        <taxon>Rhodococcus</taxon>
    </lineage>
</organism>
<dbReference type="Gene3D" id="3.40.50.1820">
    <property type="entry name" value="alpha/beta hydrolase"/>
    <property type="match status" value="1"/>
</dbReference>
<dbReference type="Proteomes" id="UP000239290">
    <property type="component" value="Unassembled WGS sequence"/>
</dbReference>
<dbReference type="PANTHER" id="PTHR36837">
    <property type="entry name" value="POLY(3-HYDROXYALKANOATE) POLYMERASE SUBUNIT PHAC"/>
    <property type="match status" value="1"/>
</dbReference>
<feature type="domain" description="Poly-beta-hydroxybutyrate polymerase N-terminal" evidence="4">
    <location>
        <begin position="95"/>
        <end position="263"/>
    </location>
</feature>
<protein>
    <submittedName>
        <fullName evidence="5">Poly-beta-hydroxybutyrate polymerase</fullName>
    </submittedName>
</protein>
<proteinExistence type="predicted"/>
<evidence type="ECO:0000259" key="4">
    <source>
        <dbReference type="Pfam" id="PF07167"/>
    </source>
</evidence>
<dbReference type="GO" id="GO:0042619">
    <property type="term" value="P:poly-hydroxybutyrate biosynthetic process"/>
    <property type="evidence" value="ECO:0007669"/>
    <property type="project" value="InterPro"/>
</dbReference>
<feature type="domain" description="AB hydrolase-1" evidence="3">
    <location>
        <begin position="264"/>
        <end position="507"/>
    </location>
</feature>
<evidence type="ECO:0000256" key="1">
    <source>
        <dbReference type="ARBA" id="ARBA00022679"/>
    </source>
</evidence>
<gene>
    <name evidence="5" type="ORF">C5613_42470</name>
</gene>
<accession>A0A2S8IE51</accession>